<evidence type="ECO:0000256" key="1">
    <source>
        <dbReference type="ARBA" id="ARBA00022450"/>
    </source>
</evidence>
<keyword evidence="7" id="KW-1185">Reference proteome</keyword>
<dbReference type="InterPro" id="IPR049490">
    <property type="entry name" value="C883_1060-like_KR_N"/>
</dbReference>
<evidence type="ECO:0000259" key="4">
    <source>
        <dbReference type="PROSITE" id="PS50075"/>
    </source>
</evidence>
<organism evidence="6 7">
    <name type="scientific">Paenibacillus apiarius</name>
    <dbReference type="NCBI Taxonomy" id="46240"/>
    <lineage>
        <taxon>Bacteria</taxon>
        <taxon>Bacillati</taxon>
        <taxon>Bacillota</taxon>
        <taxon>Bacilli</taxon>
        <taxon>Bacillales</taxon>
        <taxon>Paenibacillaceae</taxon>
        <taxon>Paenibacillus</taxon>
    </lineage>
</organism>
<dbReference type="Pfam" id="PF02801">
    <property type="entry name" value="Ketoacyl-synt_C"/>
    <property type="match status" value="1"/>
</dbReference>
<dbReference type="InterPro" id="IPR032821">
    <property type="entry name" value="PKS_assoc"/>
</dbReference>
<keyword evidence="1" id="KW-0596">Phosphopantetheine</keyword>
<dbReference type="Proteomes" id="UP001207626">
    <property type="component" value="Unassembled WGS sequence"/>
</dbReference>
<dbReference type="InterPro" id="IPR014030">
    <property type="entry name" value="Ketoacyl_synth_N"/>
</dbReference>
<dbReference type="SUPFAM" id="SSF53901">
    <property type="entry name" value="Thiolase-like"/>
    <property type="match status" value="1"/>
</dbReference>
<feature type="domain" description="Ketosynthase family 3 (KS3)" evidence="5">
    <location>
        <begin position="25"/>
        <end position="451"/>
    </location>
</feature>
<dbReference type="InterPro" id="IPR014031">
    <property type="entry name" value="Ketoacyl_synth_C"/>
</dbReference>
<dbReference type="EMBL" id="JAMDLW010000010">
    <property type="protein sequence ID" value="MCY9519777.1"/>
    <property type="molecule type" value="Genomic_DNA"/>
</dbReference>
<dbReference type="CDD" id="cd08953">
    <property type="entry name" value="KR_2_SDR_x"/>
    <property type="match status" value="1"/>
</dbReference>
<keyword evidence="3" id="KW-0808">Transferase</keyword>
<dbReference type="CDD" id="cd00833">
    <property type="entry name" value="PKS"/>
    <property type="match status" value="1"/>
</dbReference>
<dbReference type="Pfam" id="PF00550">
    <property type="entry name" value="PP-binding"/>
    <property type="match status" value="1"/>
</dbReference>
<dbReference type="InterPro" id="IPR016039">
    <property type="entry name" value="Thiolase-like"/>
</dbReference>
<dbReference type="InterPro" id="IPR009081">
    <property type="entry name" value="PP-bd_ACP"/>
</dbReference>
<dbReference type="SMART" id="SM00822">
    <property type="entry name" value="PKS_KR"/>
    <property type="match status" value="1"/>
</dbReference>
<dbReference type="Pfam" id="PF08659">
    <property type="entry name" value="KR"/>
    <property type="match status" value="1"/>
</dbReference>
<evidence type="ECO:0000259" key="5">
    <source>
        <dbReference type="PROSITE" id="PS52004"/>
    </source>
</evidence>
<evidence type="ECO:0000256" key="2">
    <source>
        <dbReference type="ARBA" id="ARBA00022553"/>
    </source>
</evidence>
<dbReference type="Pfam" id="PF00109">
    <property type="entry name" value="ketoacyl-synt"/>
    <property type="match status" value="1"/>
</dbReference>
<name>A0ABT4DQY2_9BACL</name>
<evidence type="ECO:0000256" key="3">
    <source>
        <dbReference type="ARBA" id="ARBA00022679"/>
    </source>
</evidence>
<dbReference type="SMART" id="SM00825">
    <property type="entry name" value="PKS_KS"/>
    <property type="match status" value="1"/>
</dbReference>
<dbReference type="PROSITE" id="PS00012">
    <property type="entry name" value="PHOSPHOPANTETHEINE"/>
    <property type="match status" value="1"/>
</dbReference>
<dbReference type="PANTHER" id="PTHR43775">
    <property type="entry name" value="FATTY ACID SYNTHASE"/>
    <property type="match status" value="1"/>
</dbReference>
<dbReference type="Pfam" id="PF16197">
    <property type="entry name" value="KAsynt_C_assoc"/>
    <property type="match status" value="1"/>
</dbReference>
<gene>
    <name evidence="6" type="ORF">M5X09_08790</name>
</gene>
<dbReference type="Gene3D" id="1.10.1200.10">
    <property type="entry name" value="ACP-like"/>
    <property type="match status" value="1"/>
</dbReference>
<protein>
    <submittedName>
        <fullName evidence="6">SDR family NAD(P)-dependent oxidoreductase</fullName>
    </submittedName>
</protein>
<dbReference type="InterPro" id="IPR050091">
    <property type="entry name" value="PKS_NRPS_Biosynth_Enz"/>
</dbReference>
<evidence type="ECO:0000313" key="7">
    <source>
        <dbReference type="Proteomes" id="UP001207626"/>
    </source>
</evidence>
<evidence type="ECO:0000313" key="6">
    <source>
        <dbReference type="EMBL" id="MCY9519777.1"/>
    </source>
</evidence>
<dbReference type="Gene3D" id="3.40.50.720">
    <property type="entry name" value="NAD(P)-binding Rossmann-like Domain"/>
    <property type="match status" value="1"/>
</dbReference>
<dbReference type="SUPFAM" id="SSF51735">
    <property type="entry name" value="NAD(P)-binding Rossmann-fold domains"/>
    <property type="match status" value="2"/>
</dbReference>
<dbReference type="InterPro" id="IPR006162">
    <property type="entry name" value="Ppantetheine_attach_site"/>
</dbReference>
<dbReference type="PROSITE" id="PS50075">
    <property type="entry name" value="CARRIER"/>
    <property type="match status" value="1"/>
</dbReference>
<dbReference type="InterPro" id="IPR020841">
    <property type="entry name" value="PKS_Beta-ketoAc_synthase_dom"/>
</dbReference>
<keyword evidence="2" id="KW-0597">Phosphoprotein</keyword>
<dbReference type="RefSeq" id="WP_087433291.1">
    <property type="nucleotide sequence ID" value="NZ_JAMDLV010000071.1"/>
</dbReference>
<dbReference type="InterPro" id="IPR057326">
    <property type="entry name" value="KR_dom"/>
</dbReference>
<dbReference type="Pfam" id="PF21394">
    <property type="entry name" value="Beta-ketacyl_N"/>
    <property type="match status" value="1"/>
</dbReference>
<feature type="domain" description="Carrier" evidence="4">
    <location>
        <begin position="1146"/>
        <end position="1221"/>
    </location>
</feature>
<comment type="caution">
    <text evidence="6">The sequence shown here is derived from an EMBL/GenBank/DDBJ whole genome shotgun (WGS) entry which is preliminary data.</text>
</comment>
<dbReference type="Gene3D" id="3.40.47.10">
    <property type="match status" value="1"/>
</dbReference>
<dbReference type="InterPro" id="IPR036291">
    <property type="entry name" value="NAD(P)-bd_dom_sf"/>
</dbReference>
<dbReference type="InterPro" id="IPR036736">
    <property type="entry name" value="ACP-like_sf"/>
</dbReference>
<dbReference type="Gene3D" id="1.10.1240.100">
    <property type="match status" value="1"/>
</dbReference>
<dbReference type="SUPFAM" id="SSF47336">
    <property type="entry name" value="ACP-like"/>
    <property type="match status" value="1"/>
</dbReference>
<dbReference type="InterPro" id="IPR013968">
    <property type="entry name" value="PKS_KR"/>
</dbReference>
<dbReference type="PANTHER" id="PTHR43775:SF37">
    <property type="entry name" value="SI:DKEY-61P9.11"/>
    <property type="match status" value="1"/>
</dbReference>
<reference evidence="6 7" key="1">
    <citation type="submission" date="2022-05" db="EMBL/GenBank/DDBJ databases">
        <title>Genome Sequencing of Bee-Associated Microbes.</title>
        <authorList>
            <person name="Dunlap C."/>
        </authorList>
    </citation>
    <scope>NUCLEOTIDE SEQUENCE [LARGE SCALE GENOMIC DNA]</scope>
    <source>
        <strain evidence="6 7">NRRL NRS-1438</strain>
    </source>
</reference>
<accession>A0ABT4DQY2</accession>
<dbReference type="PROSITE" id="PS52004">
    <property type="entry name" value="KS3_2"/>
    <property type="match status" value="1"/>
</dbReference>
<sequence>MKKNKFQFMTDKAIDDDISIQEITPNNFAIIGLSIKFPGADSLEEFWSILKHGIDCVDVLSHSRQSDLLSYLEFTKNKHKLNTSLQGAYLKNIKMFDHSFFGISHNEASLMDPNHRLFLETAWSAIEDAGYGGGKIKATNTGTFVAFHSNLSNKYADMIANVSPESLPIALTGNVAGIIPGRIAYLLDLKGPSMLIDTTCSSSLVALHTACQSIRSGDCKMAIVGGTHVDVMPGVGKVEIGIESSDGRTKTFDERSDGTGSGEGVAAFVIKSLPDAKRDGDHIYAIIRGSAINHDGASISLTAPNGNSQVEVLMKAWNNARIHPETLSYFEAHGTGTKLGDPIEVESLTKAFRKYTEKNQFCGIGSVKSNIGHLDTVAGFAGLVKCILSLQHGEIPPTLHFQVPNSKIKFENSPVYVVDRLTKWEDDNSTRRCGISAFGLGGTNSHIVLEESLNNTNNKPLTSGPHILAISAKSRESLIAYIEKYADFITLSHPVNIADLCYTANCRRDHYRYRWAVAFNDVEELCISLQNTLKAKSALLSDTSSASTGSDLTYCDDISLLFNNFESQSKEKKYELLKKIASTYVAGSPVPWEELYRKGHYAVTRVPTYPFERKSCWLDISSNQQGNELKDCFYQMCWKQSKLPKNFKQEDISDTIAVFSDASSHANLFVNSLRKSNRSVLEIFFGERFEIDERKVFIRESQEDMNDLLYHLKEMNVTKFVFSRFNHHKILSSSADVCRYLEQSVLSVVRFLKSVVNCRWNQVIDLFFLVQEVNRILPEDNIMPEGAELIGLGKSISSEFSQIRCRSIDIDNRTDMETVIAELFSHSYEYLVGYRCNKRYVEMLEHINRGSEQEKPLLLSDNGVYIITGGTGGIALEMAHFLAQQNGQIHLALLSRSSLPARNQWKNLMADETDNGLVQKLRKIISIEQCGATVETFAVNVNDEEKMNDVFRKLRGKYGAIRGIIHAAGVAGQGYLANKSLQAIYEVLSPKIVGTRILHHLTKDDNLDFFILMSSVNTLIGQHGQCDYSSGNAYLDAFAEYRSQSSLKTIAINWPAWRETGMAYNYGVDFDNLPFKALLPKTAVNLFQAIMTLELPRIIVGEFNEHSSFFKNFNNEQIKVSPEIENVINSVRSSIQRADQRETPRLSQNGVQDTLTAIWRGLLGARNFAWDDNFFEIGGNSIMVINMAKRIDEIYPGAVSAVDIFSYPTINELSTFIMKNQDTDCTQKTDENLSVDVISLLDEVENGEISLEHALKKIRDMG</sequence>
<proteinExistence type="predicted"/>